<feature type="binding site" evidence="6">
    <location>
        <begin position="124"/>
        <end position="126"/>
    </location>
    <ligand>
        <name>substrate</name>
    </ligand>
</feature>
<dbReference type="KEGG" id="amic:Ami3637_11745"/>
<keyword evidence="5 6" id="KW-0119">Carbohydrate metabolism</keyword>
<dbReference type="Gene3D" id="3.40.1650.10">
    <property type="entry name" value="RbsD-like domain"/>
    <property type="match status" value="1"/>
</dbReference>
<comment type="function">
    <text evidence="6">Catalyzes the interconversion of beta-pyran and beta-furan forms of D-ribose.</text>
</comment>
<dbReference type="Pfam" id="PF05025">
    <property type="entry name" value="RbsD_FucU"/>
    <property type="match status" value="1"/>
</dbReference>
<dbReference type="InterPro" id="IPR023750">
    <property type="entry name" value="RbsD-like_sf"/>
</dbReference>
<accession>A0A6P1MLP4</accession>
<dbReference type="GO" id="GO:0062193">
    <property type="term" value="F:D-ribose pyranase activity"/>
    <property type="evidence" value="ECO:0007669"/>
    <property type="project" value="UniProtKB-EC"/>
</dbReference>
<dbReference type="GO" id="GO:0048029">
    <property type="term" value="F:monosaccharide binding"/>
    <property type="evidence" value="ECO:0007669"/>
    <property type="project" value="InterPro"/>
</dbReference>
<dbReference type="InterPro" id="IPR023064">
    <property type="entry name" value="D-ribose_pyranase"/>
</dbReference>
<keyword evidence="4 6" id="KW-0413">Isomerase</keyword>
<dbReference type="Proteomes" id="UP000463883">
    <property type="component" value="Chromosome"/>
</dbReference>
<feature type="binding site" evidence="6">
    <location>
        <position position="102"/>
    </location>
    <ligand>
        <name>substrate</name>
    </ligand>
</feature>
<reference evidence="7 8" key="1">
    <citation type="submission" date="2020-01" db="EMBL/GenBank/DDBJ databases">
        <title>Genomic analysis of Aminipila sp. CBA3637.</title>
        <authorList>
            <person name="Kim Y.B."/>
            <person name="Roh S.W."/>
        </authorList>
    </citation>
    <scope>NUCLEOTIDE SEQUENCE [LARGE SCALE GENOMIC DNA]</scope>
    <source>
        <strain evidence="7 8">CBA3637</strain>
    </source>
</reference>
<dbReference type="AlphaFoldDB" id="A0A6P1MLP4"/>
<dbReference type="PANTHER" id="PTHR37831:SF1">
    <property type="entry name" value="D-RIBOSE PYRANASE"/>
    <property type="match status" value="1"/>
</dbReference>
<dbReference type="RefSeq" id="WP_162362755.1">
    <property type="nucleotide sequence ID" value="NZ_CP047591.1"/>
</dbReference>
<evidence type="ECO:0000256" key="4">
    <source>
        <dbReference type="ARBA" id="ARBA00023235"/>
    </source>
</evidence>
<dbReference type="UniPathway" id="UPA00916">
    <property type="reaction ID" value="UER00888"/>
</dbReference>
<dbReference type="InterPro" id="IPR007721">
    <property type="entry name" value="RbsD_FucU"/>
</dbReference>
<protein>
    <recommendedName>
        <fullName evidence="2 6">D-ribose pyranase</fullName>
        <ecNumber evidence="2 6">5.4.99.62</ecNumber>
    </recommendedName>
</protein>
<dbReference type="EC" id="5.4.99.62" evidence="2 6"/>
<dbReference type="GO" id="GO:0005829">
    <property type="term" value="C:cytosol"/>
    <property type="evidence" value="ECO:0007669"/>
    <property type="project" value="TreeGrafter"/>
</dbReference>
<dbReference type="EMBL" id="CP047591">
    <property type="protein sequence ID" value="QHI72988.1"/>
    <property type="molecule type" value="Genomic_DNA"/>
</dbReference>
<evidence type="ECO:0000313" key="8">
    <source>
        <dbReference type="Proteomes" id="UP000463883"/>
    </source>
</evidence>
<dbReference type="HAMAP" id="MF_01661">
    <property type="entry name" value="D_rib_pyranase"/>
    <property type="match status" value="1"/>
</dbReference>
<comment type="subunit">
    <text evidence="6">Homodecamer.</text>
</comment>
<comment type="similarity">
    <text evidence="6">Belongs to the RbsD / FucU family. RbsD subfamily.</text>
</comment>
<dbReference type="PANTHER" id="PTHR37831">
    <property type="entry name" value="D-RIBOSE PYRANASE"/>
    <property type="match status" value="1"/>
</dbReference>
<comment type="subcellular location">
    <subcellularLocation>
        <location evidence="6">Cytoplasm</location>
    </subcellularLocation>
</comment>
<gene>
    <name evidence="6 7" type="primary">rbsD</name>
    <name evidence="7" type="ORF">Ami3637_11745</name>
</gene>
<keyword evidence="3 6" id="KW-0963">Cytoplasm</keyword>
<dbReference type="GO" id="GO:0019303">
    <property type="term" value="P:D-ribose catabolic process"/>
    <property type="evidence" value="ECO:0007669"/>
    <property type="project" value="UniProtKB-UniRule"/>
</dbReference>
<comment type="catalytic activity">
    <reaction evidence="1 6">
        <text>beta-D-ribopyranose = beta-D-ribofuranose</text>
        <dbReference type="Rhea" id="RHEA:25432"/>
        <dbReference type="ChEBI" id="CHEBI:27476"/>
        <dbReference type="ChEBI" id="CHEBI:47002"/>
        <dbReference type="EC" id="5.4.99.62"/>
    </reaction>
</comment>
<evidence type="ECO:0000256" key="5">
    <source>
        <dbReference type="ARBA" id="ARBA00023277"/>
    </source>
</evidence>
<name>A0A6P1MLP4_9FIRM</name>
<organism evidence="7 8">
    <name type="scientific">Aminipila terrae</name>
    <dbReference type="NCBI Taxonomy" id="2697030"/>
    <lineage>
        <taxon>Bacteria</taxon>
        <taxon>Bacillati</taxon>
        <taxon>Bacillota</taxon>
        <taxon>Clostridia</taxon>
        <taxon>Peptostreptococcales</taxon>
        <taxon>Anaerovoracaceae</taxon>
        <taxon>Aminipila</taxon>
    </lineage>
</organism>
<evidence type="ECO:0000256" key="6">
    <source>
        <dbReference type="HAMAP-Rule" id="MF_01661"/>
    </source>
</evidence>
<evidence type="ECO:0000313" key="7">
    <source>
        <dbReference type="EMBL" id="QHI72988.1"/>
    </source>
</evidence>
<dbReference type="GO" id="GO:0016872">
    <property type="term" value="F:intramolecular lyase activity"/>
    <property type="evidence" value="ECO:0007669"/>
    <property type="project" value="UniProtKB-UniRule"/>
</dbReference>
<comment type="pathway">
    <text evidence="6">Carbohydrate metabolism; D-ribose degradation; D-ribose 5-phosphate from beta-D-ribopyranose: step 1/2.</text>
</comment>
<feature type="active site" description="Proton donor" evidence="6">
    <location>
        <position position="20"/>
    </location>
</feature>
<dbReference type="SUPFAM" id="SSF102546">
    <property type="entry name" value="RbsD-like"/>
    <property type="match status" value="1"/>
</dbReference>
<feature type="binding site" evidence="6">
    <location>
        <position position="28"/>
    </location>
    <ligand>
        <name>substrate</name>
    </ligand>
</feature>
<sequence length="135" mass="15072">MKKNLLINSEISYCISKLGHKDSIVIGDAGLPVPDGVKRIDLALSEGIPSFTSVLRAVLSEQEVEKIILAEEIRTVSSELHDEILALCRQSEKMFEIEYMPHEMFKESTKKCKCAIRTGEFTPFANIILISGVVF</sequence>
<evidence type="ECO:0000256" key="2">
    <source>
        <dbReference type="ARBA" id="ARBA00012862"/>
    </source>
</evidence>
<proteinExistence type="inferred from homology"/>
<keyword evidence="8" id="KW-1185">Reference proteome</keyword>
<evidence type="ECO:0000256" key="1">
    <source>
        <dbReference type="ARBA" id="ARBA00000223"/>
    </source>
</evidence>
<evidence type="ECO:0000256" key="3">
    <source>
        <dbReference type="ARBA" id="ARBA00022490"/>
    </source>
</evidence>
<dbReference type="NCBIfam" id="NF008761">
    <property type="entry name" value="PRK11797.1"/>
    <property type="match status" value="1"/>
</dbReference>